<evidence type="ECO:0000256" key="1">
    <source>
        <dbReference type="SAM" id="MobiDB-lite"/>
    </source>
</evidence>
<evidence type="ECO:0000313" key="3">
    <source>
        <dbReference type="EMBL" id="HJA04861.1"/>
    </source>
</evidence>
<evidence type="ECO:0000256" key="2">
    <source>
        <dbReference type="SAM" id="SignalP"/>
    </source>
</evidence>
<feature type="region of interest" description="Disordered" evidence="1">
    <location>
        <begin position="122"/>
        <end position="146"/>
    </location>
</feature>
<reference evidence="3" key="1">
    <citation type="journal article" date="2021" name="PeerJ">
        <title>Extensive microbial diversity within the chicken gut microbiome revealed by metagenomics and culture.</title>
        <authorList>
            <person name="Gilroy R."/>
            <person name="Ravi A."/>
            <person name="Getino M."/>
            <person name="Pursley I."/>
            <person name="Horton D.L."/>
            <person name="Alikhan N.F."/>
            <person name="Baker D."/>
            <person name="Gharbi K."/>
            <person name="Hall N."/>
            <person name="Watson M."/>
            <person name="Adriaenssens E.M."/>
            <person name="Foster-Nyarko E."/>
            <person name="Jarju S."/>
            <person name="Secka A."/>
            <person name="Antonio M."/>
            <person name="Oren A."/>
            <person name="Chaudhuri R.R."/>
            <person name="La Ragione R."/>
            <person name="Hildebrand F."/>
            <person name="Pallen M.J."/>
        </authorList>
    </citation>
    <scope>NUCLEOTIDE SEQUENCE</scope>
    <source>
        <strain evidence="3">ChiHjej8B7-3636</strain>
    </source>
</reference>
<dbReference type="Proteomes" id="UP000824220">
    <property type="component" value="Unassembled WGS sequence"/>
</dbReference>
<sequence>MMRRSLAAAVSCAALVLGIAGCATGEPGSTETSSVPSAPTTVDILTTKDRTMVIDDGERPPQLCVGGVSESLPPQCAGIDLEGWDWNAVGDHEQRGNVRWGEFVVSGEYSAADNVLRVTATSAEGTGPGHTAAPCTEEPRESADPSSIERVGGFIEEDLGVRVFFAGDDPPCRSARFGVAYDDGSVQSAVDSKFGAGTVIVESALVPAR</sequence>
<organism evidence="3 4">
    <name type="scientific">Candidatus Microbacterium stercoravium</name>
    <dbReference type="NCBI Taxonomy" id="2838697"/>
    <lineage>
        <taxon>Bacteria</taxon>
        <taxon>Bacillati</taxon>
        <taxon>Actinomycetota</taxon>
        <taxon>Actinomycetes</taxon>
        <taxon>Micrococcales</taxon>
        <taxon>Microbacteriaceae</taxon>
        <taxon>Microbacterium</taxon>
    </lineage>
</organism>
<feature type="signal peptide" evidence="2">
    <location>
        <begin position="1"/>
        <end position="25"/>
    </location>
</feature>
<accession>A0A9D2KHY3</accession>
<name>A0A9D2KHY3_9MICO</name>
<feature type="chain" id="PRO_5038426501" evidence="2">
    <location>
        <begin position="26"/>
        <end position="209"/>
    </location>
</feature>
<reference evidence="3" key="2">
    <citation type="submission" date="2021-04" db="EMBL/GenBank/DDBJ databases">
        <authorList>
            <person name="Gilroy R."/>
        </authorList>
    </citation>
    <scope>NUCLEOTIDE SEQUENCE</scope>
    <source>
        <strain evidence="3">ChiHjej8B7-3636</strain>
    </source>
</reference>
<protein>
    <submittedName>
        <fullName evidence="3">Uncharacterized protein</fullName>
    </submittedName>
</protein>
<keyword evidence="2" id="KW-0732">Signal</keyword>
<dbReference type="PROSITE" id="PS51257">
    <property type="entry name" value="PROKAR_LIPOPROTEIN"/>
    <property type="match status" value="1"/>
</dbReference>
<comment type="caution">
    <text evidence="3">The sequence shown here is derived from an EMBL/GenBank/DDBJ whole genome shotgun (WGS) entry which is preliminary data.</text>
</comment>
<proteinExistence type="predicted"/>
<dbReference type="AlphaFoldDB" id="A0A9D2KHY3"/>
<evidence type="ECO:0000313" key="4">
    <source>
        <dbReference type="Proteomes" id="UP000824220"/>
    </source>
</evidence>
<dbReference type="EMBL" id="DXAM01000119">
    <property type="protein sequence ID" value="HJA04861.1"/>
    <property type="molecule type" value="Genomic_DNA"/>
</dbReference>
<gene>
    <name evidence="3" type="ORF">H9800_08380</name>
</gene>